<evidence type="ECO:0000256" key="2">
    <source>
        <dbReference type="ARBA" id="ARBA00022448"/>
    </source>
</evidence>
<dbReference type="CDD" id="cd06261">
    <property type="entry name" value="TM_PBP2"/>
    <property type="match status" value="1"/>
</dbReference>
<dbReference type="InterPro" id="IPR035906">
    <property type="entry name" value="MetI-like_sf"/>
</dbReference>
<comment type="subcellular location">
    <subcellularLocation>
        <location evidence="6">Cell membrane</location>
        <topology evidence="6">Multi-pass membrane protein</topology>
    </subcellularLocation>
    <subcellularLocation>
        <location evidence="1">Membrane</location>
        <topology evidence="1">Multi-pass membrane protein</topology>
    </subcellularLocation>
</comment>
<dbReference type="PANTHER" id="PTHR43496">
    <property type="entry name" value="PROTEIN LPLB"/>
    <property type="match status" value="1"/>
</dbReference>
<feature type="transmembrane region" description="Helical" evidence="6">
    <location>
        <begin position="316"/>
        <end position="342"/>
    </location>
</feature>
<feature type="transmembrane region" description="Helical" evidence="6">
    <location>
        <begin position="63"/>
        <end position="90"/>
    </location>
</feature>
<evidence type="ECO:0000256" key="1">
    <source>
        <dbReference type="ARBA" id="ARBA00004141"/>
    </source>
</evidence>
<proteinExistence type="inferred from homology"/>
<evidence type="ECO:0000313" key="9">
    <source>
        <dbReference type="Proteomes" id="UP001519344"/>
    </source>
</evidence>
<dbReference type="Gene3D" id="1.10.3720.10">
    <property type="entry name" value="MetI-like"/>
    <property type="match status" value="1"/>
</dbReference>
<organism evidence="8 9">
    <name type="scientific">Paenibacillus aceris</name>
    <dbReference type="NCBI Taxonomy" id="869555"/>
    <lineage>
        <taxon>Bacteria</taxon>
        <taxon>Bacillati</taxon>
        <taxon>Bacillota</taxon>
        <taxon>Bacilli</taxon>
        <taxon>Bacillales</taxon>
        <taxon>Paenibacillaceae</taxon>
        <taxon>Paenibacillus</taxon>
    </lineage>
</organism>
<evidence type="ECO:0000259" key="7">
    <source>
        <dbReference type="PROSITE" id="PS50928"/>
    </source>
</evidence>
<feature type="domain" description="ABC transmembrane type-1" evidence="7">
    <location>
        <begin position="123"/>
        <end position="338"/>
    </location>
</feature>
<evidence type="ECO:0000256" key="4">
    <source>
        <dbReference type="ARBA" id="ARBA00022989"/>
    </source>
</evidence>
<dbReference type="PANTHER" id="PTHR43496:SF1">
    <property type="entry name" value="POLYGALACTURONAN_RHAMNOGALACTURONAN TRANSPORT SYSTEM PERMEASE PROTEIN YTEP"/>
    <property type="match status" value="1"/>
</dbReference>
<sequence length="351" mass="40383">MSDWRKIVKAAYWVYTAREAINYLEVKGMKRAAAPNSIVAQSATRDQAIRRSHVGGRLLKDKWLYLLLAPGLLYFIIFKYVPMWGVLLAFKNYQPFLGFWKSDWVGMDHFRVFFTNPEFFMLLRNTLLLSFYNLLFFFPAPIVLALLLNEVRLAFFKRTIQTLIYVPHFISLVIVASLTYVFLTTQGGIVNEMLQQHTGTKIDFLANPHWFRPMIIIQTIWKECGFGTIIFLAALAGVDVEQYEAAIMDGANRFRQMWHITLPSIRSTIIILLILRMGQVLDNGFEQIFLMLNPLNRETAEVFDTYVYMMGITQGAFSYSTAVGLFKAIVGVILVLGTNWLAKRFGQSGIY</sequence>
<comment type="caution">
    <text evidence="8">The sequence shown here is derived from an EMBL/GenBank/DDBJ whole genome shotgun (WGS) entry which is preliminary data.</text>
</comment>
<evidence type="ECO:0000256" key="3">
    <source>
        <dbReference type="ARBA" id="ARBA00022692"/>
    </source>
</evidence>
<feature type="transmembrane region" description="Helical" evidence="6">
    <location>
        <begin position="131"/>
        <end position="151"/>
    </location>
</feature>
<feature type="transmembrane region" description="Helical" evidence="6">
    <location>
        <begin position="257"/>
        <end position="275"/>
    </location>
</feature>
<evidence type="ECO:0000256" key="6">
    <source>
        <dbReference type="RuleBase" id="RU363032"/>
    </source>
</evidence>
<dbReference type="Pfam" id="PF00528">
    <property type="entry name" value="BPD_transp_1"/>
    <property type="match status" value="1"/>
</dbReference>
<keyword evidence="4 6" id="KW-1133">Transmembrane helix</keyword>
<evidence type="ECO:0000256" key="5">
    <source>
        <dbReference type="ARBA" id="ARBA00023136"/>
    </source>
</evidence>
<accession>A0ABS4I997</accession>
<keyword evidence="5 6" id="KW-0472">Membrane</keyword>
<keyword evidence="3 6" id="KW-0812">Transmembrane</keyword>
<dbReference type="InterPro" id="IPR000515">
    <property type="entry name" value="MetI-like"/>
</dbReference>
<name>A0ABS4I997_9BACL</name>
<dbReference type="PROSITE" id="PS50928">
    <property type="entry name" value="ABC_TM1"/>
    <property type="match status" value="1"/>
</dbReference>
<gene>
    <name evidence="8" type="ORF">J2Z65_005899</name>
</gene>
<keyword evidence="9" id="KW-1185">Reference proteome</keyword>
<keyword evidence="2 6" id="KW-0813">Transport</keyword>
<comment type="similarity">
    <text evidence="6">Belongs to the binding-protein-dependent transport system permease family.</text>
</comment>
<protein>
    <submittedName>
        <fullName evidence="8">Aldouronate transport system permease protein</fullName>
    </submittedName>
</protein>
<reference evidence="8 9" key="1">
    <citation type="submission" date="2021-03" db="EMBL/GenBank/DDBJ databases">
        <title>Genomic Encyclopedia of Type Strains, Phase IV (KMG-IV): sequencing the most valuable type-strain genomes for metagenomic binning, comparative biology and taxonomic classification.</title>
        <authorList>
            <person name="Goeker M."/>
        </authorList>
    </citation>
    <scope>NUCLEOTIDE SEQUENCE [LARGE SCALE GENOMIC DNA]</scope>
    <source>
        <strain evidence="8 9">DSM 24950</strain>
    </source>
</reference>
<feature type="transmembrane region" description="Helical" evidence="6">
    <location>
        <begin position="163"/>
        <end position="183"/>
    </location>
</feature>
<feature type="transmembrane region" description="Helical" evidence="6">
    <location>
        <begin position="215"/>
        <end position="236"/>
    </location>
</feature>
<dbReference type="EMBL" id="JAGGKV010000023">
    <property type="protein sequence ID" value="MBP1966639.1"/>
    <property type="molecule type" value="Genomic_DNA"/>
</dbReference>
<dbReference type="Proteomes" id="UP001519344">
    <property type="component" value="Unassembled WGS sequence"/>
</dbReference>
<dbReference type="SUPFAM" id="SSF161098">
    <property type="entry name" value="MetI-like"/>
    <property type="match status" value="1"/>
</dbReference>
<evidence type="ECO:0000313" key="8">
    <source>
        <dbReference type="EMBL" id="MBP1966639.1"/>
    </source>
</evidence>